<dbReference type="PANTHER" id="PTHR34618">
    <property type="entry name" value="SURFACE PROTEIN MAS1, PUTATIVE-RELATED"/>
    <property type="match status" value="1"/>
</dbReference>
<dbReference type="OrthoDB" id="3241054at2759"/>
<dbReference type="InterPro" id="IPR021476">
    <property type="entry name" value="Egh16-like"/>
</dbReference>
<dbReference type="RefSeq" id="XP_067490658.1">
    <property type="nucleotide sequence ID" value="XM_067632384.1"/>
</dbReference>
<sequence length="336" mass="33926">MHSKIFLSTILAALTAAPQVWAHGLIESAVGDVGTTKSKGLGVVDSTPRDGTRRNPFQQDSTIFKDQRSVAAAQGCGTTLGGGKNSVSGSVPAMAQAGDIAQVSPGGTLSMSLRQVNADGAGPYTCMIDATGTGASFTEITVTQNVPGRNGSNRQGQKTVHPLTVQMPAGMQCTGSMGGMENLCIVRCQNTARAGPFGGCVPVQMVDPNNNANNGAQQPTLPANGGLPAPVSSVIPAPSAIASTPAGAANGGNFNGGNNNNNNNGGNNGGNFNNNGGNNGGNNNGNFNNNGGNNGGNNNGNFNNNGGNNGFANNNGGNGGNFNRQLTRQKRWQWQA</sequence>
<proteinExistence type="predicted"/>
<name>A0A437A1V3_ARTFL</name>
<keyword evidence="2" id="KW-0732">Signal</keyword>
<dbReference type="AlphaFoldDB" id="A0A437A1V3"/>
<keyword evidence="4" id="KW-1185">Reference proteome</keyword>
<dbReference type="PANTHER" id="PTHR34618:SF4">
    <property type="entry name" value="CAS1"/>
    <property type="match status" value="1"/>
</dbReference>
<evidence type="ECO:0000256" key="1">
    <source>
        <dbReference type="SAM" id="MobiDB-lite"/>
    </source>
</evidence>
<evidence type="ECO:0000313" key="3">
    <source>
        <dbReference type="EMBL" id="RVD85114.1"/>
    </source>
</evidence>
<dbReference type="Pfam" id="PF11327">
    <property type="entry name" value="Egh16-like"/>
    <property type="match status" value="1"/>
</dbReference>
<dbReference type="GeneID" id="93585756"/>
<dbReference type="Proteomes" id="UP000283090">
    <property type="component" value="Unassembled WGS sequence"/>
</dbReference>
<organism evidence="3 4">
    <name type="scientific">Arthrobotrys flagrans</name>
    <name type="common">Nematode-trapping fungus</name>
    <name type="synonym">Trichothecium flagrans</name>
    <dbReference type="NCBI Taxonomy" id="97331"/>
    <lineage>
        <taxon>Eukaryota</taxon>
        <taxon>Fungi</taxon>
        <taxon>Dikarya</taxon>
        <taxon>Ascomycota</taxon>
        <taxon>Pezizomycotina</taxon>
        <taxon>Orbiliomycetes</taxon>
        <taxon>Orbiliales</taxon>
        <taxon>Orbiliaceae</taxon>
        <taxon>Arthrobotrys</taxon>
    </lineage>
</organism>
<evidence type="ECO:0008006" key="5">
    <source>
        <dbReference type="Google" id="ProtNLM"/>
    </source>
</evidence>
<protein>
    <recommendedName>
        <fullName evidence="5">GEgh 16 protein</fullName>
    </recommendedName>
</protein>
<evidence type="ECO:0000256" key="2">
    <source>
        <dbReference type="SAM" id="SignalP"/>
    </source>
</evidence>
<accession>A0A437A1V3</accession>
<feature type="compositionally biased region" description="Basic residues" evidence="1">
    <location>
        <begin position="327"/>
        <end position="336"/>
    </location>
</feature>
<feature type="region of interest" description="Disordered" evidence="1">
    <location>
        <begin position="252"/>
        <end position="336"/>
    </location>
</feature>
<feature type="signal peptide" evidence="2">
    <location>
        <begin position="1"/>
        <end position="22"/>
    </location>
</feature>
<dbReference type="VEuPathDB" id="FungiDB:DFL_003445"/>
<reference evidence="3 4" key="1">
    <citation type="submission" date="2019-01" db="EMBL/GenBank/DDBJ databases">
        <title>Intercellular communication is required for trap formation in the nematode-trapping fungus Duddingtonia flagrans.</title>
        <authorList>
            <person name="Youssar L."/>
            <person name="Wernet V."/>
            <person name="Hensel N."/>
            <person name="Hildebrandt H.-G."/>
            <person name="Fischer R."/>
        </authorList>
    </citation>
    <scope>NUCLEOTIDE SEQUENCE [LARGE SCALE GENOMIC DNA]</scope>
    <source>
        <strain evidence="3 4">CBS H-5679</strain>
    </source>
</reference>
<dbReference type="STRING" id="97331.A0A437A1V3"/>
<comment type="caution">
    <text evidence="3">The sequence shown here is derived from an EMBL/GenBank/DDBJ whole genome shotgun (WGS) entry which is preliminary data.</text>
</comment>
<dbReference type="EMBL" id="SAEB01000006">
    <property type="protein sequence ID" value="RVD85114.1"/>
    <property type="molecule type" value="Genomic_DNA"/>
</dbReference>
<evidence type="ECO:0000313" key="4">
    <source>
        <dbReference type="Proteomes" id="UP000283090"/>
    </source>
</evidence>
<feature type="compositionally biased region" description="Low complexity" evidence="1">
    <location>
        <begin position="299"/>
        <end position="315"/>
    </location>
</feature>
<gene>
    <name evidence="3" type="ORF">DFL_003445</name>
</gene>
<feature type="compositionally biased region" description="Low complexity" evidence="1">
    <location>
        <begin position="256"/>
        <end position="276"/>
    </location>
</feature>
<feature type="chain" id="PRO_5019223605" description="GEgh 16 protein" evidence="2">
    <location>
        <begin position="23"/>
        <end position="336"/>
    </location>
</feature>